<dbReference type="EMBL" id="BORQ01000005">
    <property type="protein sequence ID" value="GIO33211.1"/>
    <property type="molecule type" value="Genomic_DNA"/>
</dbReference>
<sequence>MKPDGMSEKAWRNLHVRVKKLSIKYEKQLRQIMLSKQNKSVS</sequence>
<dbReference type="AlphaFoldDB" id="A0A919XJ86"/>
<comment type="caution">
    <text evidence="1">The sequence shown here is derived from an EMBL/GenBank/DDBJ whole genome shotgun (WGS) entry which is preliminary data.</text>
</comment>
<reference evidence="1" key="1">
    <citation type="submission" date="2021-03" db="EMBL/GenBank/DDBJ databases">
        <title>Antimicrobial resistance genes in bacteria isolated from Japanese honey, and their potential for conferring macrolide and lincosamide resistance in the American foulbrood pathogen Paenibacillus larvae.</title>
        <authorList>
            <person name="Okamoto M."/>
            <person name="Kumagai M."/>
            <person name="Kanamori H."/>
            <person name="Takamatsu D."/>
        </authorList>
    </citation>
    <scope>NUCLEOTIDE SEQUENCE</scope>
    <source>
        <strain evidence="1">J2TS6</strain>
    </source>
</reference>
<organism evidence="1 2">
    <name type="scientific">Paenibacillus albilobatus</name>
    <dbReference type="NCBI Taxonomy" id="2716884"/>
    <lineage>
        <taxon>Bacteria</taxon>
        <taxon>Bacillati</taxon>
        <taxon>Bacillota</taxon>
        <taxon>Bacilli</taxon>
        <taxon>Bacillales</taxon>
        <taxon>Paenibacillaceae</taxon>
        <taxon>Paenibacillus</taxon>
    </lineage>
</organism>
<protein>
    <submittedName>
        <fullName evidence="1">Uncharacterized protein</fullName>
    </submittedName>
</protein>
<evidence type="ECO:0000313" key="2">
    <source>
        <dbReference type="Proteomes" id="UP000679779"/>
    </source>
</evidence>
<name>A0A919XJ86_9BACL</name>
<evidence type="ECO:0000313" key="1">
    <source>
        <dbReference type="EMBL" id="GIO33211.1"/>
    </source>
</evidence>
<proteinExistence type="predicted"/>
<keyword evidence="2" id="KW-1185">Reference proteome</keyword>
<dbReference type="Proteomes" id="UP000679779">
    <property type="component" value="Unassembled WGS sequence"/>
</dbReference>
<gene>
    <name evidence="1" type="ORF">J2TS6_43520</name>
</gene>
<accession>A0A919XJ86</accession>